<keyword evidence="5 7" id="KW-0408">Iron</keyword>
<accession>A0A291FB15</accession>
<comment type="pathway">
    <text evidence="1">Alkaloid biosynthesis; taxol biosynthesis.</text>
</comment>
<sequence length="522" mass="59497">MAASGSEACFHLLLHCITIACTLLLIAHLFHKKSKSQEKHGFTHHPLLGVLPSLIKNQHRIHDWITDTLLTSPSNTSLIRGPFGIRGYMTANPENVEHLLKTNFENYEKGRRQKILFHDFLGRGIFNVDGELWKMQRKAASYEFNTKSLRSFVIETVHREIGDRLMPVLSNVCNGGGSVNLQDVFQRFTFDNICSVAFGVDPACLNLSLTQVAFAGAFDDATELSFGRIFYNVPFLRRIKKLFDIGSERRLRQAIAVVDDFALGVIRSRRKEIAENESNYNYPLRNDLLSRFMAALDQTEENLETSSDHFLRDMIVNFMLAGRDTASTSLTWFFWVLSSHPTVEDTIRHEIMKVLAKRRESQYPKGHVAFSYEELGEMQYLHAAVCESLRLYPPVPLDSKVAVQKDVLPDGNVVRRGWSVDYSIYAMGRMKSIWGEDCLEFKPHRWLKNGEFVGESPYKFVAFNAGPRICLGKEMSMIQMKSIVACIIHGYSVKVDPGFVARYTLDFNMRIKGGMPVTLTKR</sequence>
<evidence type="ECO:0000256" key="8">
    <source>
        <dbReference type="RuleBase" id="RU000461"/>
    </source>
</evidence>
<keyword evidence="7 8" id="KW-0349">Heme</keyword>
<dbReference type="AlphaFoldDB" id="A0A291FB15"/>
<evidence type="ECO:0000256" key="9">
    <source>
        <dbReference type="SAM" id="Phobius"/>
    </source>
</evidence>
<evidence type="ECO:0000256" key="2">
    <source>
        <dbReference type="ARBA" id="ARBA00010617"/>
    </source>
</evidence>
<dbReference type="Pfam" id="PF00067">
    <property type="entry name" value="p450"/>
    <property type="match status" value="1"/>
</dbReference>
<dbReference type="UniPathway" id="UPA00842"/>
<keyword evidence="3 7" id="KW-0479">Metal-binding</keyword>
<dbReference type="CDD" id="cd11064">
    <property type="entry name" value="CYP86A"/>
    <property type="match status" value="1"/>
</dbReference>
<evidence type="ECO:0000256" key="4">
    <source>
        <dbReference type="ARBA" id="ARBA00023002"/>
    </source>
</evidence>
<reference evidence="10" key="1">
    <citation type="journal article" date="2017" name="Front. Plant Sci.">
        <title>Transcriptome Assembly and Systematic Identification of Novel Cytochrome P450s in Taxus chinensis.</title>
        <authorList>
            <person name="Liao W."/>
            <person name="Zhao S."/>
            <person name="Zhang M."/>
            <person name="Dong K."/>
            <person name="Chen Y."/>
            <person name="Fu C."/>
            <person name="Yu L."/>
        </authorList>
    </citation>
    <scope>NUCLEOTIDE SEQUENCE</scope>
</reference>
<keyword evidence="4 8" id="KW-0560">Oxidoreductase</keyword>
<dbReference type="GO" id="GO:0016705">
    <property type="term" value="F:oxidoreductase activity, acting on paired donors, with incorporation or reduction of molecular oxygen"/>
    <property type="evidence" value="ECO:0007669"/>
    <property type="project" value="InterPro"/>
</dbReference>
<dbReference type="SUPFAM" id="SSF48264">
    <property type="entry name" value="Cytochrome P450"/>
    <property type="match status" value="1"/>
</dbReference>
<evidence type="ECO:0000256" key="3">
    <source>
        <dbReference type="ARBA" id="ARBA00022723"/>
    </source>
</evidence>
<feature type="binding site" description="axial binding residue" evidence="7">
    <location>
        <position position="470"/>
    </location>
    <ligand>
        <name>heme</name>
        <dbReference type="ChEBI" id="CHEBI:30413"/>
    </ligand>
    <ligandPart>
        <name>Fe</name>
        <dbReference type="ChEBI" id="CHEBI:18248"/>
    </ligandPart>
</feature>
<dbReference type="EMBL" id="MF448658">
    <property type="protein sequence ID" value="ATG29979.1"/>
    <property type="molecule type" value="mRNA"/>
</dbReference>
<keyword evidence="9" id="KW-0812">Transmembrane</keyword>
<proteinExistence type="evidence at transcript level"/>
<evidence type="ECO:0000256" key="1">
    <source>
        <dbReference type="ARBA" id="ARBA00005122"/>
    </source>
</evidence>
<evidence type="ECO:0000256" key="5">
    <source>
        <dbReference type="ARBA" id="ARBA00023004"/>
    </source>
</evidence>
<dbReference type="PRINTS" id="PR00385">
    <property type="entry name" value="P450"/>
</dbReference>
<keyword evidence="6" id="KW-0876">Taxol biosynthesis</keyword>
<dbReference type="GO" id="GO:0004497">
    <property type="term" value="F:monooxygenase activity"/>
    <property type="evidence" value="ECO:0007669"/>
    <property type="project" value="UniProtKB-KW"/>
</dbReference>
<name>A0A291FB15_TAXCH</name>
<dbReference type="InterPro" id="IPR017972">
    <property type="entry name" value="Cyt_P450_CS"/>
</dbReference>
<dbReference type="Gene3D" id="1.10.630.10">
    <property type="entry name" value="Cytochrome P450"/>
    <property type="match status" value="1"/>
</dbReference>
<dbReference type="PROSITE" id="PS00086">
    <property type="entry name" value="CYTOCHROME_P450"/>
    <property type="match status" value="1"/>
</dbReference>
<dbReference type="InterPro" id="IPR036396">
    <property type="entry name" value="Cyt_P450_sf"/>
</dbReference>
<dbReference type="GO" id="GO:0005506">
    <property type="term" value="F:iron ion binding"/>
    <property type="evidence" value="ECO:0007669"/>
    <property type="project" value="InterPro"/>
</dbReference>
<keyword evidence="9" id="KW-1133">Transmembrane helix</keyword>
<evidence type="ECO:0000256" key="7">
    <source>
        <dbReference type="PIRSR" id="PIRSR602401-1"/>
    </source>
</evidence>
<organism evidence="10">
    <name type="scientific">Taxus chinensis</name>
    <name type="common">Chinese yew</name>
    <name type="synonym">Taxus wallichiana var. chinensis</name>
    <dbReference type="NCBI Taxonomy" id="29808"/>
    <lineage>
        <taxon>Eukaryota</taxon>
        <taxon>Viridiplantae</taxon>
        <taxon>Streptophyta</taxon>
        <taxon>Embryophyta</taxon>
        <taxon>Tracheophyta</taxon>
        <taxon>Spermatophyta</taxon>
        <taxon>Pinopsida</taxon>
        <taxon>Pinidae</taxon>
        <taxon>Conifers II</taxon>
        <taxon>Cupressales</taxon>
        <taxon>Taxaceae</taxon>
        <taxon>Taxus</taxon>
    </lineage>
</organism>
<feature type="transmembrane region" description="Helical" evidence="9">
    <location>
        <begin position="12"/>
        <end position="30"/>
    </location>
</feature>
<dbReference type="PANTHER" id="PTHR24296">
    <property type="entry name" value="CYTOCHROME P450"/>
    <property type="match status" value="1"/>
</dbReference>
<evidence type="ECO:0000313" key="10">
    <source>
        <dbReference type="EMBL" id="ATG29979.1"/>
    </source>
</evidence>
<dbReference type="PRINTS" id="PR00463">
    <property type="entry name" value="EP450I"/>
</dbReference>
<dbReference type="GO" id="GO:0020037">
    <property type="term" value="F:heme binding"/>
    <property type="evidence" value="ECO:0007669"/>
    <property type="project" value="InterPro"/>
</dbReference>
<keyword evidence="8" id="KW-0503">Monooxygenase</keyword>
<protein>
    <submittedName>
        <fullName evidence="10">CYP94D80</fullName>
    </submittedName>
</protein>
<dbReference type="GO" id="GO:0042617">
    <property type="term" value="P:paclitaxel biosynthetic process"/>
    <property type="evidence" value="ECO:0007669"/>
    <property type="project" value="UniProtKB-UniPathway"/>
</dbReference>
<dbReference type="InterPro" id="IPR002401">
    <property type="entry name" value="Cyt_P450_E_grp-I"/>
</dbReference>
<evidence type="ECO:0000256" key="6">
    <source>
        <dbReference type="ARBA" id="ARBA00023059"/>
    </source>
</evidence>
<dbReference type="InterPro" id="IPR001128">
    <property type="entry name" value="Cyt_P450"/>
</dbReference>
<keyword evidence="9" id="KW-0472">Membrane</keyword>
<comment type="similarity">
    <text evidence="2 8">Belongs to the cytochrome P450 family.</text>
</comment>
<comment type="cofactor">
    <cofactor evidence="7">
        <name>heme</name>
        <dbReference type="ChEBI" id="CHEBI:30413"/>
    </cofactor>
</comment>